<protein>
    <submittedName>
        <fullName evidence="1">Uncharacterized protein</fullName>
    </submittedName>
</protein>
<accession>A0A067PL33</accession>
<sequence length="51" mass="5988">MSEYLSDESIEWFRDGSKIESHLEVVSLSTVQCRYPPGNSENLKERRRKIS</sequence>
<dbReference type="InParanoid" id="A0A067PL33"/>
<evidence type="ECO:0000313" key="2">
    <source>
        <dbReference type="Proteomes" id="UP000027265"/>
    </source>
</evidence>
<dbReference type="EMBL" id="KL197745">
    <property type="protein sequence ID" value="KDQ51742.1"/>
    <property type="molecule type" value="Genomic_DNA"/>
</dbReference>
<keyword evidence="2" id="KW-1185">Reference proteome</keyword>
<evidence type="ECO:0000313" key="1">
    <source>
        <dbReference type="EMBL" id="KDQ51742.1"/>
    </source>
</evidence>
<organism evidence="1 2">
    <name type="scientific">Jaapia argillacea MUCL 33604</name>
    <dbReference type="NCBI Taxonomy" id="933084"/>
    <lineage>
        <taxon>Eukaryota</taxon>
        <taxon>Fungi</taxon>
        <taxon>Dikarya</taxon>
        <taxon>Basidiomycota</taxon>
        <taxon>Agaricomycotina</taxon>
        <taxon>Agaricomycetes</taxon>
        <taxon>Agaricomycetidae</taxon>
        <taxon>Jaapiales</taxon>
        <taxon>Jaapiaceae</taxon>
        <taxon>Jaapia</taxon>
    </lineage>
</organism>
<reference evidence="2" key="1">
    <citation type="journal article" date="2014" name="Proc. Natl. Acad. Sci. U.S.A.">
        <title>Extensive sampling of basidiomycete genomes demonstrates inadequacy of the white-rot/brown-rot paradigm for wood decay fungi.</title>
        <authorList>
            <person name="Riley R."/>
            <person name="Salamov A.A."/>
            <person name="Brown D.W."/>
            <person name="Nagy L.G."/>
            <person name="Floudas D."/>
            <person name="Held B.W."/>
            <person name="Levasseur A."/>
            <person name="Lombard V."/>
            <person name="Morin E."/>
            <person name="Otillar R."/>
            <person name="Lindquist E.A."/>
            <person name="Sun H."/>
            <person name="LaButti K.M."/>
            <person name="Schmutz J."/>
            <person name="Jabbour D."/>
            <person name="Luo H."/>
            <person name="Baker S.E."/>
            <person name="Pisabarro A.G."/>
            <person name="Walton J.D."/>
            <person name="Blanchette R.A."/>
            <person name="Henrissat B."/>
            <person name="Martin F."/>
            <person name="Cullen D."/>
            <person name="Hibbett D.S."/>
            <person name="Grigoriev I.V."/>
        </authorList>
    </citation>
    <scope>NUCLEOTIDE SEQUENCE [LARGE SCALE GENOMIC DNA]</scope>
    <source>
        <strain evidence="2">MUCL 33604</strain>
    </source>
</reference>
<dbReference type="HOGENOM" id="CLU_3106695_0_0_1"/>
<proteinExistence type="predicted"/>
<name>A0A067PL33_9AGAM</name>
<dbReference type="Proteomes" id="UP000027265">
    <property type="component" value="Unassembled WGS sequence"/>
</dbReference>
<gene>
    <name evidence="1" type="ORF">JAAARDRAFT_62281</name>
</gene>
<dbReference type="AlphaFoldDB" id="A0A067PL33"/>